<proteinExistence type="inferred from homology"/>
<organism evidence="15 16">
    <name type="scientific">Lithohypha guttulata</name>
    <dbReference type="NCBI Taxonomy" id="1690604"/>
    <lineage>
        <taxon>Eukaryota</taxon>
        <taxon>Fungi</taxon>
        <taxon>Dikarya</taxon>
        <taxon>Ascomycota</taxon>
        <taxon>Pezizomycotina</taxon>
        <taxon>Eurotiomycetes</taxon>
        <taxon>Chaetothyriomycetidae</taxon>
        <taxon>Chaetothyriales</taxon>
        <taxon>Trichomeriaceae</taxon>
        <taxon>Lithohypha</taxon>
    </lineage>
</organism>
<dbReference type="Pfam" id="PF00732">
    <property type="entry name" value="GMC_oxred_N"/>
    <property type="match status" value="1"/>
</dbReference>
<reference evidence="15 16" key="1">
    <citation type="submission" date="2023-08" db="EMBL/GenBank/DDBJ databases">
        <title>Black Yeasts Isolated from many extreme environments.</title>
        <authorList>
            <person name="Coleine C."/>
            <person name="Stajich J.E."/>
            <person name="Selbmann L."/>
        </authorList>
    </citation>
    <scope>NUCLEOTIDE SEQUENCE [LARGE SCALE GENOMIC DNA]</scope>
    <source>
        <strain evidence="15 16">CCFEE 5885</strain>
    </source>
</reference>
<keyword evidence="9" id="KW-1133">Transmembrane helix</keyword>
<evidence type="ECO:0000256" key="10">
    <source>
        <dbReference type="ARBA" id="ARBA00023002"/>
    </source>
</evidence>
<keyword evidence="16" id="KW-1185">Reference proteome</keyword>
<dbReference type="EMBL" id="JAVRRG010000040">
    <property type="protein sequence ID" value="KAK5093663.1"/>
    <property type="molecule type" value="Genomic_DNA"/>
</dbReference>
<comment type="function">
    <text evidence="2">Long-chain fatty alcohol oxidase involved in the omega-oxidation pathway of lipid degradation.</text>
</comment>
<evidence type="ECO:0000256" key="8">
    <source>
        <dbReference type="ARBA" id="ARBA00022827"/>
    </source>
</evidence>
<keyword evidence="11" id="KW-0472">Membrane</keyword>
<comment type="similarity">
    <text evidence="4 12">Belongs to the GMC oxidoreductase family.</text>
</comment>
<dbReference type="Gene3D" id="3.50.50.60">
    <property type="entry name" value="FAD/NAD(P)-binding domain"/>
    <property type="match status" value="2"/>
</dbReference>
<evidence type="ECO:0000313" key="16">
    <source>
        <dbReference type="Proteomes" id="UP001345013"/>
    </source>
</evidence>
<dbReference type="PANTHER" id="PTHR46056">
    <property type="entry name" value="LONG-CHAIN-ALCOHOL OXIDASE"/>
    <property type="match status" value="1"/>
</dbReference>
<dbReference type="InterPro" id="IPR007867">
    <property type="entry name" value="GMC_OxRtase_C"/>
</dbReference>
<dbReference type="PANTHER" id="PTHR46056:SF12">
    <property type="entry name" value="LONG-CHAIN-ALCOHOL OXIDASE"/>
    <property type="match status" value="1"/>
</dbReference>
<evidence type="ECO:0000256" key="3">
    <source>
        <dbReference type="ARBA" id="ARBA00004370"/>
    </source>
</evidence>
<comment type="subcellular location">
    <subcellularLocation>
        <location evidence="3">Membrane</location>
    </subcellularLocation>
</comment>
<dbReference type="EC" id="1.1.3.20" evidence="5 12"/>
<evidence type="ECO:0000256" key="9">
    <source>
        <dbReference type="ARBA" id="ARBA00022989"/>
    </source>
</evidence>
<evidence type="ECO:0000259" key="14">
    <source>
        <dbReference type="Pfam" id="PF05199"/>
    </source>
</evidence>
<evidence type="ECO:0000256" key="5">
    <source>
        <dbReference type="ARBA" id="ARBA00013125"/>
    </source>
</evidence>
<evidence type="ECO:0000256" key="6">
    <source>
        <dbReference type="ARBA" id="ARBA00022630"/>
    </source>
</evidence>
<evidence type="ECO:0000256" key="7">
    <source>
        <dbReference type="ARBA" id="ARBA00022692"/>
    </source>
</evidence>
<keyword evidence="10 12" id="KW-0560">Oxidoreductase</keyword>
<dbReference type="Pfam" id="PF05199">
    <property type="entry name" value="GMC_oxred_C"/>
    <property type="match status" value="1"/>
</dbReference>
<dbReference type="SUPFAM" id="SSF51905">
    <property type="entry name" value="FAD/NAD(P)-binding domain"/>
    <property type="match status" value="1"/>
</dbReference>
<keyword evidence="7" id="KW-0812">Transmembrane</keyword>
<comment type="caution">
    <text evidence="15">The sequence shown here is derived from an EMBL/GenBank/DDBJ whole genome shotgun (WGS) entry which is preliminary data.</text>
</comment>
<protein>
    <recommendedName>
        <fullName evidence="5 12">Long-chain-alcohol oxidase</fullName>
        <ecNumber evidence="5 12">1.1.3.20</ecNumber>
    </recommendedName>
</protein>
<accession>A0ABR0KCY4</accession>
<keyword evidence="8" id="KW-0274">FAD</keyword>
<sequence>MAAIPTPLPPVSAHEVFTSDQWTTLLSICEVFMPSISSSTLQENAYAEARDKVAAVLPQSADASLADSYLAETVVTSQDFKEALRQRFAGYIPQAQVQGFAFLLSALNSRIGCLAMTGSMMPLHTQNLAKRTKIVMQWADSYIGPCRALYQATEFLTKATWLAQSSILHQVLDYPKVPKDVERHPGYDFSFLDFSNESADTPIQITADVVIVGSGCGAGVVAEHLSSSLASLDPKPRILVLEKGYHFPNTHFPMDQSAAGVNLQEGGGGVLADDGSIAVLAGNTWGGGGTINWSASLQPQHFVREEWATKNKLPFMLSQDFQTCLDEVCDKMGVCKSNDPAGLAQIEHSFGNSALLEGARRLGLTAKVVPQNSAGKHHYCGRCSMGCASSTKQGPATFWLPAAAERGVEFIEGCFVEKIMWDERRSSNRTATGVKAVWTSRSRDVTRQLRISAQHIIVSSGTLHSPLLLHRSGMTPEVNKNIGSNLHLHPVVPVHGTYSQRTDPWDGAILTTVMSSLENLDGHGHGAKIELLLGTPDMAGTMLPFRSQLSLEKGREALTSALDYKVRIARHGHAFSYIAMGRDHAEDGNLKKSYVYGDPDDMRKVKVSYTPSQKDRQHLLEGAMVAARMHYVMGARTIEICSPSISVFERPSVHLSNMALSQAQGPNDDEAFENWLADIKAKGISLLDTRTNRMGSAHQMSTCRMSASPADGVVDPDGKVWGTENVYVADASVLPSASGVNPMVSNMGLSLHVAKGIVKTIEKP</sequence>
<evidence type="ECO:0000256" key="12">
    <source>
        <dbReference type="PIRNR" id="PIRNR028937"/>
    </source>
</evidence>
<dbReference type="InterPro" id="IPR000172">
    <property type="entry name" value="GMC_OxRdtase_N"/>
</dbReference>
<dbReference type="InterPro" id="IPR036188">
    <property type="entry name" value="FAD/NAD-bd_sf"/>
</dbReference>
<keyword evidence="6" id="KW-0285">Flavoprotein</keyword>
<evidence type="ECO:0000259" key="13">
    <source>
        <dbReference type="Pfam" id="PF00732"/>
    </source>
</evidence>
<gene>
    <name evidence="15" type="ORF">LTR24_004045</name>
</gene>
<evidence type="ECO:0000256" key="4">
    <source>
        <dbReference type="ARBA" id="ARBA00010790"/>
    </source>
</evidence>
<comment type="catalytic activity">
    <reaction evidence="1 12">
        <text>a long-chain primary fatty alcohol + O2 = a long-chain fatty aldehyde + H2O2</text>
        <dbReference type="Rhea" id="RHEA:22756"/>
        <dbReference type="ChEBI" id="CHEBI:15379"/>
        <dbReference type="ChEBI" id="CHEBI:16240"/>
        <dbReference type="ChEBI" id="CHEBI:17176"/>
        <dbReference type="ChEBI" id="CHEBI:77396"/>
        <dbReference type="EC" id="1.1.3.20"/>
    </reaction>
</comment>
<dbReference type="PIRSF" id="PIRSF028937">
    <property type="entry name" value="Lg_Ch_AO"/>
    <property type="match status" value="1"/>
</dbReference>
<feature type="domain" description="Glucose-methanol-choline oxidoreductase C-terminal" evidence="14">
    <location>
        <begin position="597"/>
        <end position="749"/>
    </location>
</feature>
<name>A0ABR0KCY4_9EURO</name>
<feature type="domain" description="Glucose-methanol-choline oxidoreductase N-terminal" evidence="13">
    <location>
        <begin position="263"/>
        <end position="491"/>
    </location>
</feature>
<dbReference type="Proteomes" id="UP001345013">
    <property type="component" value="Unassembled WGS sequence"/>
</dbReference>
<evidence type="ECO:0000256" key="1">
    <source>
        <dbReference type="ARBA" id="ARBA00000920"/>
    </source>
</evidence>
<evidence type="ECO:0000256" key="2">
    <source>
        <dbReference type="ARBA" id="ARBA00003842"/>
    </source>
</evidence>
<evidence type="ECO:0000313" key="15">
    <source>
        <dbReference type="EMBL" id="KAK5093663.1"/>
    </source>
</evidence>
<dbReference type="InterPro" id="IPR012400">
    <property type="entry name" value="Long_Oxdase"/>
</dbReference>
<evidence type="ECO:0000256" key="11">
    <source>
        <dbReference type="ARBA" id="ARBA00023136"/>
    </source>
</evidence>